<keyword evidence="3" id="KW-1185">Reference proteome</keyword>
<dbReference type="EnsemblMetazoa" id="XM_044461522.1">
    <property type="protein sequence ID" value="XP_044317457.1"/>
    <property type="gene ID" value="LOC123038063"/>
</dbReference>
<evidence type="ECO:0000313" key="2">
    <source>
        <dbReference type="EnsemblMetazoa" id="XP_044317457.1"/>
    </source>
</evidence>
<proteinExistence type="predicted"/>
<dbReference type="GeneID" id="123038063"/>
<organism evidence="2 3">
    <name type="scientific">Drosophila rhopaloa</name>
    <name type="common">Fruit fly</name>
    <dbReference type="NCBI Taxonomy" id="1041015"/>
    <lineage>
        <taxon>Eukaryota</taxon>
        <taxon>Metazoa</taxon>
        <taxon>Ecdysozoa</taxon>
        <taxon>Arthropoda</taxon>
        <taxon>Hexapoda</taxon>
        <taxon>Insecta</taxon>
        <taxon>Pterygota</taxon>
        <taxon>Neoptera</taxon>
        <taxon>Endopterygota</taxon>
        <taxon>Diptera</taxon>
        <taxon>Brachycera</taxon>
        <taxon>Muscomorpha</taxon>
        <taxon>Ephydroidea</taxon>
        <taxon>Drosophilidae</taxon>
        <taxon>Drosophila</taxon>
        <taxon>Sophophora</taxon>
    </lineage>
</organism>
<dbReference type="RefSeq" id="XP_044317457.1">
    <property type="nucleotide sequence ID" value="XM_044461522.1"/>
</dbReference>
<feature type="region of interest" description="Disordered" evidence="1">
    <location>
        <begin position="1"/>
        <end position="24"/>
    </location>
</feature>
<accession>A0ABM5JF59</accession>
<evidence type="ECO:0000256" key="1">
    <source>
        <dbReference type="SAM" id="MobiDB-lite"/>
    </source>
</evidence>
<dbReference type="Proteomes" id="UP001652680">
    <property type="component" value="Unassembled WGS sequence"/>
</dbReference>
<dbReference type="PANTHER" id="PTHR22955:SF77">
    <property type="entry name" value="ASPARTIC PUTATIVE DOMAIN-CONTAINING PROTEIN-RELATED"/>
    <property type="match status" value="1"/>
</dbReference>
<evidence type="ECO:0000313" key="3">
    <source>
        <dbReference type="Proteomes" id="UP001652680"/>
    </source>
</evidence>
<reference evidence="3" key="1">
    <citation type="journal article" date="2021" name="Elife">
        <title>Highly contiguous assemblies of 101 drosophilid genomes.</title>
        <authorList>
            <person name="Kim B.Y."/>
            <person name="Wang J.R."/>
            <person name="Miller D.E."/>
            <person name="Barmina O."/>
            <person name="Delaney E."/>
            <person name="Thompson A."/>
            <person name="Comeault A.A."/>
            <person name="Peede D."/>
            <person name="D'Agostino E.R."/>
            <person name="Pelaez J."/>
            <person name="Aguilar J.M."/>
            <person name="Haji D."/>
            <person name="Matsunaga T."/>
            <person name="Armstrong E.E."/>
            <person name="Zych M."/>
            <person name="Ogawa Y."/>
            <person name="Stamenkovic-Radak M."/>
            <person name="Jelic M."/>
            <person name="Veselinovic M.S."/>
            <person name="Tanaskovic M."/>
            <person name="Eric P."/>
            <person name="Gao J.J."/>
            <person name="Katoh T.K."/>
            <person name="Toda M.J."/>
            <person name="Watabe H."/>
            <person name="Watada M."/>
            <person name="Davis J.S."/>
            <person name="Moyle L.C."/>
            <person name="Manoli G."/>
            <person name="Bertolini E."/>
            <person name="Kostal V."/>
            <person name="Hawley R.S."/>
            <person name="Takahashi A."/>
            <person name="Jones C.D."/>
            <person name="Price D.K."/>
            <person name="Whiteman N."/>
            <person name="Kopp A."/>
            <person name="Matute D.R."/>
            <person name="Petrov D.A."/>
        </authorList>
    </citation>
    <scope>NUCLEOTIDE SEQUENCE [LARGE SCALE GENOMIC DNA]</scope>
</reference>
<name>A0ABM5JF59_DRORH</name>
<protein>
    <submittedName>
        <fullName evidence="2">Uncharacterized protein</fullName>
    </submittedName>
</protein>
<reference evidence="2" key="2">
    <citation type="submission" date="2025-05" db="UniProtKB">
        <authorList>
            <consortium name="EnsemblMetazoa"/>
        </authorList>
    </citation>
    <scope>IDENTIFICATION</scope>
</reference>
<sequence length="340" mass="38212">MIAQTPQLPQPSPTPADPSQTYIPSGCRLPPCDTEVFTGDYLHSGSEATFITERLFNLNKLPFQVIRAQVSGLNQTVSAETKKICQFTIRSPTRPSLQLNTTAYVLPQIAGNLPSCPLPQHFLRDLPELPLADPKFYESAQKDILIGADILPSILLSVAHTYEASLDKLLTKFWEVEDLPVKVAKESDLICEDNFLRTTSKDETGRSQALAQLLRNEQRLKRDSTLKSKYDSVIQEYLDLNHMREVLPTHDSACYYLPHLAVLKPESTTTKLRVVFNASSPSDNRVSLNHILHAGPVLQSDLIIQILKWRYFRFVYSIENVPADLGRSAADIVPTYLIPR</sequence>
<dbReference type="PANTHER" id="PTHR22955">
    <property type="entry name" value="RETROTRANSPOSON"/>
    <property type="match status" value="1"/>
</dbReference>